<keyword evidence="3" id="KW-1185">Reference proteome</keyword>
<dbReference type="RefSeq" id="YP_009008401.1">
    <property type="nucleotide sequence ID" value="NC_023588.1"/>
</dbReference>
<feature type="region of interest" description="Disordered" evidence="1">
    <location>
        <begin position="51"/>
        <end position="70"/>
    </location>
</feature>
<evidence type="ECO:0000256" key="1">
    <source>
        <dbReference type="SAM" id="MobiDB-lite"/>
    </source>
</evidence>
<gene>
    <name evidence="2" type="ORF">Smp_45</name>
</gene>
<organism evidence="2 3">
    <name type="scientific">Stenotrophomonas phage Smp131</name>
    <dbReference type="NCBI Taxonomy" id="1168563"/>
    <lineage>
        <taxon>Viruses</taxon>
        <taxon>Duplodnaviria</taxon>
        <taxon>Heunggongvirae</taxon>
        <taxon>Uroviricota</taxon>
        <taxon>Caudoviricetes</taxon>
        <taxon>Peduoviridae</taxon>
        <taxon>Simpcentumvirus</taxon>
        <taxon>Simpcentumvirus Smp131</taxon>
    </lineage>
</organism>
<dbReference type="Proteomes" id="UP000018887">
    <property type="component" value="Segment"/>
</dbReference>
<sequence length="70" mass="7149">MQLLQPVRPHRLSIGLDLGHILAQAGLVPGHPHLSAGAALLVTATPAGRPAGTMPMPVETGNPDPIVHPS</sequence>
<name>V9IQL9_9CAUD</name>
<dbReference type="KEGG" id="vg:18504843"/>
<dbReference type="GeneID" id="18504843"/>
<reference evidence="2 3" key="1">
    <citation type="journal article" date="2014" name="BMC Microbiol.">
        <title>Genomic sequence of temperate phage Smp131 of Stenotrophomonas maltophilia that has similar prophages in xanthomonads.</title>
        <authorList>
            <person name="Lee C.N."/>
            <person name="Tseng T.T."/>
            <person name="Chang H.C."/>
            <person name="Lin J.W."/>
            <person name="Weng S.F."/>
        </authorList>
    </citation>
    <scope>NUCLEOTIDE SEQUENCE [LARGE SCALE GENOMIC DNA]</scope>
</reference>
<protein>
    <submittedName>
        <fullName evidence="2">Uncharacterized protein</fullName>
    </submittedName>
</protein>
<dbReference type="EMBL" id="JQ809663">
    <property type="protein sequence ID" value="AFJ75515.1"/>
    <property type="molecule type" value="Genomic_DNA"/>
</dbReference>
<proteinExistence type="predicted"/>
<evidence type="ECO:0000313" key="2">
    <source>
        <dbReference type="EMBL" id="AFJ75515.1"/>
    </source>
</evidence>
<evidence type="ECO:0000313" key="3">
    <source>
        <dbReference type="Proteomes" id="UP000018887"/>
    </source>
</evidence>
<accession>V9IQL9</accession>